<feature type="transmembrane region" description="Helical" evidence="5">
    <location>
        <begin position="21"/>
        <end position="41"/>
    </location>
</feature>
<dbReference type="RefSeq" id="WP_034643220.1">
    <property type="nucleotide sequence ID" value="NZ_CBCSJC010000032.1"/>
</dbReference>
<dbReference type="SUPFAM" id="SSF50494">
    <property type="entry name" value="Trypsin-like serine proteases"/>
    <property type="match status" value="1"/>
</dbReference>
<keyword evidence="2" id="KW-0645">Protease</keyword>
<evidence type="ECO:0000313" key="7">
    <source>
        <dbReference type="EMBL" id="KEK17505.1"/>
    </source>
</evidence>
<dbReference type="Pfam" id="PF13365">
    <property type="entry name" value="Trypsin_2"/>
    <property type="match status" value="1"/>
</dbReference>
<evidence type="ECO:0000256" key="5">
    <source>
        <dbReference type="SAM" id="Phobius"/>
    </source>
</evidence>
<dbReference type="OrthoDB" id="9758917at2"/>
<evidence type="ECO:0000256" key="4">
    <source>
        <dbReference type="ARBA" id="ARBA00022825"/>
    </source>
</evidence>
<dbReference type="Gene3D" id="2.30.42.10">
    <property type="match status" value="1"/>
</dbReference>
<keyword evidence="5" id="KW-0472">Membrane</keyword>
<evidence type="ECO:0000256" key="1">
    <source>
        <dbReference type="ARBA" id="ARBA00010541"/>
    </source>
</evidence>
<keyword evidence="4" id="KW-0720">Serine protease</keyword>
<keyword evidence="5" id="KW-1133">Transmembrane helix</keyword>
<dbReference type="InterPro" id="IPR001940">
    <property type="entry name" value="Peptidase_S1C"/>
</dbReference>
<evidence type="ECO:0000256" key="3">
    <source>
        <dbReference type="ARBA" id="ARBA00022801"/>
    </source>
</evidence>
<dbReference type="GO" id="GO:0006508">
    <property type="term" value="P:proteolysis"/>
    <property type="evidence" value="ECO:0007669"/>
    <property type="project" value="UniProtKB-KW"/>
</dbReference>
<dbReference type="AlphaFoldDB" id="A0A073JT77"/>
<dbReference type="InterPro" id="IPR001478">
    <property type="entry name" value="PDZ"/>
</dbReference>
<keyword evidence="5" id="KW-0812">Transmembrane</keyword>
<name>A0A073JT77_9BACI</name>
<sequence length="389" mass="42292">MSFTDEQHFHKRQKGKRRRKYVLISSVAGAIAGITFFVFTLPDNTVVTKVQVKAEEQAIQTINAGARTNFVDAVDRASEAVVGIINIQRDNFSEADAEAGTGSGVIYKKDNGRAYIVTNHHVIEGANRIEVSLSDGRKVAGKVLGSDIVTDLAVLEIDGKYAKKGIDIGDSTKVRRGEPVIAIGNPLGLQFSGTVTQGIISANERIVPVDLNQDGHYDWQVEVLQTDAAINPGNSGGALVNEAGELIGINSMKISAKEVEGIGLAIPVARAMPIIKELEKHGTVKRPYVGIELRSLNEIPNYHWDKTLHLPSNIIEGVCILDVKSPSPGADAGLREYDVIVAVDGQTVRDIIEFRTALYDKEIDDKMKLTFYRGTKRATTTVKLGSQQY</sequence>
<accession>A0A073JT77</accession>
<proteinExistence type="inferred from homology"/>
<dbReference type="EMBL" id="JOTN01000027">
    <property type="protein sequence ID" value="KEK17505.1"/>
    <property type="molecule type" value="Genomic_DNA"/>
</dbReference>
<dbReference type="Gene3D" id="2.40.10.10">
    <property type="entry name" value="Trypsin-like serine proteases"/>
    <property type="match status" value="2"/>
</dbReference>
<dbReference type="Proteomes" id="UP000027822">
    <property type="component" value="Unassembled WGS sequence"/>
</dbReference>
<keyword evidence="8" id="KW-1185">Reference proteome</keyword>
<dbReference type="InterPro" id="IPR043504">
    <property type="entry name" value="Peptidase_S1_PA_chymotrypsin"/>
</dbReference>
<gene>
    <name evidence="7" type="ORF">BAMA_12780</name>
</gene>
<comment type="caution">
    <text evidence="7">The sequence shown here is derived from an EMBL/GenBank/DDBJ whole genome shotgun (WGS) entry which is preliminary data.</text>
</comment>
<dbReference type="PRINTS" id="PR00834">
    <property type="entry name" value="PROTEASES2C"/>
</dbReference>
<reference evidence="7 8" key="1">
    <citation type="submission" date="2014-06" db="EMBL/GenBank/DDBJ databases">
        <title>Draft genome sequence of Bacillus manliponensis JCM 15802 (MCCC 1A00708).</title>
        <authorList>
            <person name="Lai Q."/>
            <person name="Liu Y."/>
            <person name="Shao Z."/>
        </authorList>
    </citation>
    <scope>NUCLEOTIDE SEQUENCE [LARGE SCALE GENOMIC DNA]</scope>
    <source>
        <strain evidence="7 8">JCM 15802</strain>
    </source>
</reference>
<keyword evidence="3" id="KW-0378">Hydrolase</keyword>
<dbReference type="FunFam" id="2.40.10.10:FF:000001">
    <property type="entry name" value="Periplasmic serine protease DegS"/>
    <property type="match status" value="1"/>
</dbReference>
<evidence type="ECO:0000256" key="2">
    <source>
        <dbReference type="ARBA" id="ARBA00022670"/>
    </source>
</evidence>
<dbReference type="PANTHER" id="PTHR22939:SF129">
    <property type="entry name" value="SERINE PROTEASE HTRA2, MITOCHONDRIAL"/>
    <property type="match status" value="1"/>
</dbReference>
<dbReference type="PANTHER" id="PTHR22939">
    <property type="entry name" value="SERINE PROTEASE FAMILY S1C HTRA-RELATED"/>
    <property type="match status" value="1"/>
</dbReference>
<evidence type="ECO:0000313" key="8">
    <source>
        <dbReference type="Proteomes" id="UP000027822"/>
    </source>
</evidence>
<comment type="similarity">
    <text evidence="1">Belongs to the peptidase S1C family.</text>
</comment>
<dbReference type="STRING" id="574376.BAMA_12780"/>
<dbReference type="SUPFAM" id="SSF50156">
    <property type="entry name" value="PDZ domain-like"/>
    <property type="match status" value="1"/>
</dbReference>
<dbReference type="GO" id="GO:0004252">
    <property type="term" value="F:serine-type endopeptidase activity"/>
    <property type="evidence" value="ECO:0007669"/>
    <property type="project" value="InterPro"/>
</dbReference>
<organism evidence="7 8">
    <name type="scientific">Bacillus manliponensis</name>
    <dbReference type="NCBI Taxonomy" id="574376"/>
    <lineage>
        <taxon>Bacteria</taxon>
        <taxon>Bacillati</taxon>
        <taxon>Bacillota</taxon>
        <taxon>Bacilli</taxon>
        <taxon>Bacillales</taxon>
        <taxon>Bacillaceae</taxon>
        <taxon>Bacillus</taxon>
        <taxon>Bacillus cereus group</taxon>
    </lineage>
</organism>
<dbReference type="InterPro" id="IPR036034">
    <property type="entry name" value="PDZ_sf"/>
</dbReference>
<dbReference type="InterPro" id="IPR009003">
    <property type="entry name" value="Peptidase_S1_PA"/>
</dbReference>
<evidence type="ECO:0000259" key="6">
    <source>
        <dbReference type="SMART" id="SM00228"/>
    </source>
</evidence>
<dbReference type="SMART" id="SM00228">
    <property type="entry name" value="PDZ"/>
    <property type="match status" value="1"/>
</dbReference>
<protein>
    <submittedName>
        <fullName evidence="7">2-alkenal reductase</fullName>
    </submittedName>
</protein>
<feature type="domain" description="PDZ" evidence="6">
    <location>
        <begin position="287"/>
        <end position="375"/>
    </location>
</feature>
<dbReference type="Pfam" id="PF13180">
    <property type="entry name" value="PDZ_2"/>
    <property type="match status" value="1"/>
</dbReference>
<dbReference type="eggNOG" id="COG0265">
    <property type="taxonomic scope" value="Bacteria"/>
</dbReference>